<sequence>MGLPSRQPYPWLLLLVVLGWPQPCLSLELIPYTPRITAWDLEGKVTATTFSLEQPRCVLDGHSSAADTVWLVVAFNNASRVFQNPQTLAEIPASPRLLTDGHYMTLPLTMDQLPCEDPAGGSGRAPVLRVGNDAGCLADLHQPRYCNAPLPGPGPYSSSLWWPEEAPEQLRIGSFMGKRYMTHHIPPSEAATLPMGCEPGLERFPSLSP</sequence>
<dbReference type="AlphaFoldDB" id="A0AAD4TSN0"/>
<dbReference type="Proteomes" id="UP001214576">
    <property type="component" value="Unassembled WGS sequence"/>
</dbReference>
<organism evidence="2 3">
    <name type="scientific">Ovis ammon polii</name>
    <dbReference type="NCBI Taxonomy" id="230172"/>
    <lineage>
        <taxon>Eukaryota</taxon>
        <taxon>Metazoa</taxon>
        <taxon>Chordata</taxon>
        <taxon>Craniata</taxon>
        <taxon>Vertebrata</taxon>
        <taxon>Euteleostomi</taxon>
        <taxon>Mammalia</taxon>
        <taxon>Eutheria</taxon>
        <taxon>Laurasiatheria</taxon>
        <taxon>Artiodactyla</taxon>
        <taxon>Ruminantia</taxon>
        <taxon>Pecora</taxon>
        <taxon>Bovidae</taxon>
        <taxon>Caprinae</taxon>
        <taxon>Ovis</taxon>
    </lineage>
</organism>
<accession>A0AAD4TSN0</accession>
<name>A0AAD4TSN0_OVIAM</name>
<proteinExistence type="predicted"/>
<dbReference type="PANTHER" id="PTHR15446:SF15">
    <property type="entry name" value="UROPLAKIN-3B"/>
    <property type="match status" value="1"/>
</dbReference>
<evidence type="ECO:0008006" key="4">
    <source>
        <dbReference type="Google" id="ProtNLM"/>
    </source>
</evidence>
<dbReference type="PANTHER" id="PTHR15446">
    <property type="entry name" value="UROPLAKIN III"/>
    <property type="match status" value="1"/>
</dbReference>
<evidence type="ECO:0000313" key="2">
    <source>
        <dbReference type="EMBL" id="KAI4531907.1"/>
    </source>
</evidence>
<feature type="chain" id="PRO_5042036678" description="Uroplakin 3B" evidence="1">
    <location>
        <begin position="27"/>
        <end position="209"/>
    </location>
</feature>
<dbReference type="EMBL" id="JAKZEL010000023">
    <property type="protein sequence ID" value="KAI4531907.1"/>
    <property type="molecule type" value="Genomic_DNA"/>
</dbReference>
<protein>
    <recommendedName>
        <fullName evidence="4">Uroplakin 3B</fullName>
    </recommendedName>
</protein>
<gene>
    <name evidence="2" type="ORF">MG293_018421</name>
</gene>
<dbReference type="GO" id="GO:0016020">
    <property type="term" value="C:membrane"/>
    <property type="evidence" value="ECO:0007669"/>
    <property type="project" value="TreeGrafter"/>
</dbReference>
<evidence type="ECO:0000313" key="3">
    <source>
        <dbReference type="Proteomes" id="UP001214576"/>
    </source>
</evidence>
<dbReference type="InterPro" id="IPR024831">
    <property type="entry name" value="Uroplakin-3"/>
</dbReference>
<keyword evidence="1" id="KW-0732">Signal</keyword>
<feature type="signal peptide" evidence="1">
    <location>
        <begin position="1"/>
        <end position="26"/>
    </location>
</feature>
<reference evidence="2" key="1">
    <citation type="submission" date="2022-03" db="EMBL/GenBank/DDBJ databases">
        <title>Genomic analyses of argali, domestic sheep and their hybrids provide insights into chromosomal evolution, heterosis and genetic basis of agronomic traits.</title>
        <authorList>
            <person name="Li M."/>
        </authorList>
    </citation>
    <scope>NUCLEOTIDE SEQUENCE</scope>
    <source>
        <strain evidence="2">CAU-MHL-2022a</strain>
        <tissue evidence="2">Skin</tissue>
    </source>
</reference>
<keyword evidence="3" id="KW-1185">Reference proteome</keyword>
<comment type="caution">
    <text evidence="2">The sequence shown here is derived from an EMBL/GenBank/DDBJ whole genome shotgun (WGS) entry which is preliminary data.</text>
</comment>
<evidence type="ECO:0000256" key="1">
    <source>
        <dbReference type="SAM" id="SignalP"/>
    </source>
</evidence>